<feature type="transmembrane region" description="Helical" evidence="6">
    <location>
        <begin position="235"/>
        <end position="253"/>
    </location>
</feature>
<feature type="transmembrane region" description="Helical" evidence="6">
    <location>
        <begin position="171"/>
        <end position="193"/>
    </location>
</feature>
<feature type="domain" description="ABC-2 type transporter transmembrane" evidence="7">
    <location>
        <begin position="31"/>
        <end position="246"/>
    </location>
</feature>
<evidence type="ECO:0000256" key="4">
    <source>
        <dbReference type="ARBA" id="ARBA00022989"/>
    </source>
</evidence>
<keyword evidence="2" id="KW-0813">Transport</keyword>
<evidence type="ECO:0000256" key="3">
    <source>
        <dbReference type="ARBA" id="ARBA00022692"/>
    </source>
</evidence>
<evidence type="ECO:0000256" key="6">
    <source>
        <dbReference type="SAM" id="Phobius"/>
    </source>
</evidence>
<dbReference type="InterPro" id="IPR013525">
    <property type="entry name" value="ABC2_TM"/>
</dbReference>
<evidence type="ECO:0000256" key="5">
    <source>
        <dbReference type="ARBA" id="ARBA00023136"/>
    </source>
</evidence>
<organism evidence="8 9">
    <name type="scientific">Plectosphaerella plurivora</name>
    <dbReference type="NCBI Taxonomy" id="936078"/>
    <lineage>
        <taxon>Eukaryota</taxon>
        <taxon>Fungi</taxon>
        <taxon>Dikarya</taxon>
        <taxon>Ascomycota</taxon>
        <taxon>Pezizomycotina</taxon>
        <taxon>Sordariomycetes</taxon>
        <taxon>Hypocreomycetidae</taxon>
        <taxon>Glomerellales</taxon>
        <taxon>Plectosphaerellaceae</taxon>
        <taxon>Plectosphaerella</taxon>
    </lineage>
</organism>
<sequence>MLVGLFKLIKAPQSFQDASSYTEFAAPFILQFKTVVRRVFQQYCRSPSYIYSKAFLSVGAALFIGLSFLNAKNNQSGLQNQMFGVFIFLTVFSQLVDQILPIFVSQRSLYEAREHPAKAYSWVAFLGANILVEIFYNSIMSIFSFLLWYFPMGLYRNARESGAEHSRGATVFAFIWVFFVFTTTFTFFIIAGMDSVDMAGGVVGLLTILMFTFCGVLAGPGALPRFWIFMYRVNPFTYFVEGFLGTALANAKASCDANEYLFFDAPADSDCGDYMKDFIDLTGGFLLDPGATDKCEYCPIGSTNQFLSYVNIDFANRWRNWGFMWVFIAFNLTAAVFFFWLARVPKKRRRTYKETYSYRNRLG</sequence>
<comment type="subcellular location">
    <subcellularLocation>
        <location evidence="1">Membrane</location>
        <topology evidence="1">Multi-pass membrane protein</topology>
    </subcellularLocation>
</comment>
<evidence type="ECO:0000256" key="2">
    <source>
        <dbReference type="ARBA" id="ARBA00022448"/>
    </source>
</evidence>
<feature type="transmembrane region" description="Helical" evidence="6">
    <location>
        <begin position="83"/>
        <end position="104"/>
    </location>
</feature>
<keyword evidence="3 6" id="KW-0812">Transmembrane</keyword>
<dbReference type="OrthoDB" id="66620at2759"/>
<evidence type="ECO:0000256" key="1">
    <source>
        <dbReference type="ARBA" id="ARBA00004141"/>
    </source>
</evidence>
<dbReference type="GO" id="GO:0016020">
    <property type="term" value="C:membrane"/>
    <property type="evidence" value="ECO:0007669"/>
    <property type="project" value="UniProtKB-SubCell"/>
</dbReference>
<dbReference type="Proteomes" id="UP000770015">
    <property type="component" value="Unassembled WGS sequence"/>
</dbReference>
<dbReference type="GO" id="GO:0140359">
    <property type="term" value="F:ABC-type transporter activity"/>
    <property type="evidence" value="ECO:0007669"/>
    <property type="project" value="InterPro"/>
</dbReference>
<feature type="transmembrane region" description="Helical" evidence="6">
    <location>
        <begin position="323"/>
        <end position="342"/>
    </location>
</feature>
<feature type="transmembrane region" description="Helical" evidence="6">
    <location>
        <begin position="199"/>
        <end position="223"/>
    </location>
</feature>
<comment type="caution">
    <text evidence="8">The sequence shown here is derived from an EMBL/GenBank/DDBJ whole genome shotgun (WGS) entry which is preliminary data.</text>
</comment>
<feature type="transmembrane region" description="Helical" evidence="6">
    <location>
        <begin position="124"/>
        <end position="150"/>
    </location>
</feature>
<accession>A0A9P9AFA6</accession>
<dbReference type="Pfam" id="PF01061">
    <property type="entry name" value="ABC2_membrane"/>
    <property type="match status" value="1"/>
</dbReference>
<evidence type="ECO:0000259" key="7">
    <source>
        <dbReference type="Pfam" id="PF01061"/>
    </source>
</evidence>
<keyword evidence="4 6" id="KW-1133">Transmembrane helix</keyword>
<protein>
    <submittedName>
        <fullName evidence="8">Multidrug resistance protein CDR1</fullName>
    </submittedName>
</protein>
<dbReference type="PANTHER" id="PTHR19241">
    <property type="entry name" value="ATP-BINDING CASSETTE TRANSPORTER"/>
    <property type="match status" value="1"/>
</dbReference>
<reference evidence="8" key="1">
    <citation type="journal article" date="2021" name="Nat. Commun.">
        <title>Genetic determinants of endophytism in the Arabidopsis root mycobiome.</title>
        <authorList>
            <person name="Mesny F."/>
            <person name="Miyauchi S."/>
            <person name="Thiergart T."/>
            <person name="Pickel B."/>
            <person name="Atanasova L."/>
            <person name="Karlsson M."/>
            <person name="Huettel B."/>
            <person name="Barry K.W."/>
            <person name="Haridas S."/>
            <person name="Chen C."/>
            <person name="Bauer D."/>
            <person name="Andreopoulos W."/>
            <person name="Pangilinan J."/>
            <person name="LaButti K."/>
            <person name="Riley R."/>
            <person name="Lipzen A."/>
            <person name="Clum A."/>
            <person name="Drula E."/>
            <person name="Henrissat B."/>
            <person name="Kohler A."/>
            <person name="Grigoriev I.V."/>
            <person name="Martin F.M."/>
            <person name="Hacquard S."/>
        </authorList>
    </citation>
    <scope>NUCLEOTIDE SEQUENCE</scope>
    <source>
        <strain evidence="8">MPI-SDFR-AT-0117</strain>
    </source>
</reference>
<evidence type="ECO:0000313" key="8">
    <source>
        <dbReference type="EMBL" id="KAH6693400.1"/>
    </source>
</evidence>
<evidence type="ECO:0000313" key="9">
    <source>
        <dbReference type="Proteomes" id="UP000770015"/>
    </source>
</evidence>
<feature type="transmembrane region" description="Helical" evidence="6">
    <location>
        <begin position="50"/>
        <end position="71"/>
    </location>
</feature>
<keyword evidence="9" id="KW-1185">Reference proteome</keyword>
<proteinExistence type="predicted"/>
<dbReference type="EMBL" id="JAGSXJ010000003">
    <property type="protein sequence ID" value="KAH6693400.1"/>
    <property type="molecule type" value="Genomic_DNA"/>
</dbReference>
<dbReference type="AlphaFoldDB" id="A0A9P9AFA6"/>
<gene>
    <name evidence="8" type="ORF">F5X68DRAFT_258369</name>
</gene>
<keyword evidence="5 6" id="KW-0472">Membrane</keyword>
<name>A0A9P9AFA6_9PEZI</name>